<dbReference type="PANTHER" id="PTHR21064:SF6">
    <property type="entry name" value="AMINOGLYCOSIDE PHOSPHOTRANSFERASE DOMAIN-CONTAINING PROTEIN"/>
    <property type="match status" value="1"/>
</dbReference>
<dbReference type="Gene3D" id="3.90.1200.10">
    <property type="match status" value="1"/>
</dbReference>
<evidence type="ECO:0000259" key="2">
    <source>
        <dbReference type="Pfam" id="PF01636"/>
    </source>
</evidence>
<keyword evidence="3" id="KW-0808">Transferase</keyword>
<evidence type="ECO:0000313" key="4">
    <source>
        <dbReference type="Proteomes" id="UP001229346"/>
    </source>
</evidence>
<dbReference type="InterPro" id="IPR050249">
    <property type="entry name" value="Pseudomonas-type_ThrB"/>
</dbReference>
<dbReference type="PANTHER" id="PTHR21064">
    <property type="entry name" value="AMINOGLYCOSIDE PHOSPHOTRANSFERASE DOMAIN-CONTAINING PROTEIN-RELATED"/>
    <property type="match status" value="1"/>
</dbReference>
<sequence length="326" mass="37259">MIKVAAIHTVFDKEDLFSAIAELYDIGVPLVSRFVSNGLNDTYDVVTDKGRYVLRVYKRHWRDEAAIRYELDLLLYLNDCGIPLSYPIARKDGELLTYLAASEGTRYAALFTYAEGVGKADINTSVRYGRAVAQLHHASNGFVPSHDRFDLDSVHLLDEPLAHLLPKLQHRPDDARFVLETADRLKQRMNQLSPNNNDWGVCHGDLHGWNVFHEEESGLTHFDFDCCGAGWRAYDLSVYLWNFVHGRHDPEKFGDECWEAFLGAYLSERPLGQSDLDAIPSFVAIRQLWLLGLHTGNSAVWGAWQDDNYFDGKLKFLKLWMEAYDL</sequence>
<dbReference type="Gene3D" id="3.30.200.20">
    <property type="entry name" value="Phosphorylase Kinase, domain 1"/>
    <property type="match status" value="1"/>
</dbReference>
<keyword evidence="4" id="KW-1185">Reference proteome</keyword>
<comment type="similarity">
    <text evidence="1">Belongs to the pseudomonas-type ThrB family.</text>
</comment>
<dbReference type="RefSeq" id="WP_307200893.1">
    <property type="nucleotide sequence ID" value="NZ_JAUSSU010000001.1"/>
</dbReference>
<proteinExistence type="inferred from homology"/>
<evidence type="ECO:0000256" key="1">
    <source>
        <dbReference type="ARBA" id="ARBA00038240"/>
    </source>
</evidence>
<dbReference type="Pfam" id="PF01636">
    <property type="entry name" value="APH"/>
    <property type="match status" value="1"/>
</dbReference>
<keyword evidence="3" id="KW-0418">Kinase</keyword>
<dbReference type="Proteomes" id="UP001229346">
    <property type="component" value="Unassembled WGS sequence"/>
</dbReference>
<reference evidence="3 4" key="1">
    <citation type="submission" date="2023-07" db="EMBL/GenBank/DDBJ databases">
        <title>Sorghum-associated microbial communities from plants grown in Nebraska, USA.</title>
        <authorList>
            <person name="Schachtman D."/>
        </authorList>
    </citation>
    <scope>NUCLEOTIDE SEQUENCE [LARGE SCALE GENOMIC DNA]</scope>
    <source>
        <strain evidence="3 4">CC482</strain>
    </source>
</reference>
<protein>
    <submittedName>
        <fullName evidence="3">Ser/Thr protein kinase RdoA (MazF antagonist)</fullName>
    </submittedName>
</protein>
<dbReference type="EMBL" id="JAUSSU010000001">
    <property type="protein sequence ID" value="MDQ0111173.1"/>
    <property type="molecule type" value="Genomic_DNA"/>
</dbReference>
<comment type="caution">
    <text evidence="3">The sequence shown here is derived from an EMBL/GenBank/DDBJ whole genome shotgun (WGS) entry which is preliminary data.</text>
</comment>
<dbReference type="InterPro" id="IPR002575">
    <property type="entry name" value="Aminoglycoside_PTrfase"/>
</dbReference>
<evidence type="ECO:0000313" key="3">
    <source>
        <dbReference type="EMBL" id="MDQ0111173.1"/>
    </source>
</evidence>
<dbReference type="GO" id="GO:0016301">
    <property type="term" value="F:kinase activity"/>
    <property type="evidence" value="ECO:0007669"/>
    <property type="project" value="UniProtKB-KW"/>
</dbReference>
<feature type="domain" description="Aminoglycoside phosphotransferase" evidence="2">
    <location>
        <begin position="34"/>
        <end position="263"/>
    </location>
</feature>
<dbReference type="InterPro" id="IPR011009">
    <property type="entry name" value="Kinase-like_dom_sf"/>
</dbReference>
<gene>
    <name evidence="3" type="ORF">J2T15_000589</name>
</gene>
<accession>A0ABT9TWS0</accession>
<name>A0ABT9TWS0_PAEHA</name>
<organism evidence="3 4">
    <name type="scientific">Paenibacillus harenae</name>
    <dbReference type="NCBI Taxonomy" id="306543"/>
    <lineage>
        <taxon>Bacteria</taxon>
        <taxon>Bacillati</taxon>
        <taxon>Bacillota</taxon>
        <taxon>Bacilli</taxon>
        <taxon>Bacillales</taxon>
        <taxon>Paenibacillaceae</taxon>
        <taxon>Paenibacillus</taxon>
    </lineage>
</organism>
<dbReference type="SUPFAM" id="SSF56112">
    <property type="entry name" value="Protein kinase-like (PK-like)"/>
    <property type="match status" value="1"/>
</dbReference>